<evidence type="ECO:0000313" key="2">
    <source>
        <dbReference type="EMBL" id="MBT1540409.1"/>
    </source>
</evidence>
<sequence length="164" mass="18218">MYADPVRNTPCFGRNTQEGPSVVSIFNAPTRNLDIVTLHEILRLRQDVFVVEQEAAYGDIDGRDLEPGTVQFWAGNGSVDATLRLLREPDGTERIGRVATAQHARGQGLAGQLMEAAIAESRSPSIALGAQSHLEQWYGRFGFVRSGDEYLEDRIPHIPMTRKR</sequence>
<dbReference type="Gene3D" id="3.40.630.30">
    <property type="match status" value="1"/>
</dbReference>
<dbReference type="CDD" id="cd04301">
    <property type="entry name" value="NAT_SF"/>
    <property type="match status" value="1"/>
</dbReference>
<organism evidence="2 3">
    <name type="scientific">Curtobacterium flaccumfaciens pv. flaccumfaciens</name>
    <dbReference type="NCBI Taxonomy" id="138532"/>
    <lineage>
        <taxon>Bacteria</taxon>
        <taxon>Bacillati</taxon>
        <taxon>Actinomycetota</taxon>
        <taxon>Actinomycetes</taxon>
        <taxon>Micrococcales</taxon>
        <taxon>Microbacteriaceae</taxon>
        <taxon>Curtobacterium</taxon>
    </lineage>
</organism>
<dbReference type="SUPFAM" id="SSF55729">
    <property type="entry name" value="Acyl-CoA N-acyltransferases (Nat)"/>
    <property type="match status" value="1"/>
</dbReference>
<dbReference type="Pfam" id="PF13673">
    <property type="entry name" value="Acetyltransf_10"/>
    <property type="match status" value="1"/>
</dbReference>
<dbReference type="GO" id="GO:0016747">
    <property type="term" value="F:acyltransferase activity, transferring groups other than amino-acyl groups"/>
    <property type="evidence" value="ECO:0007669"/>
    <property type="project" value="InterPro"/>
</dbReference>
<accession>A0A9Q2ZLE4</accession>
<keyword evidence="2" id="KW-0808">Transferase</keyword>
<comment type="caution">
    <text evidence="2">The sequence shown here is derived from an EMBL/GenBank/DDBJ whole genome shotgun (WGS) entry which is preliminary data.</text>
</comment>
<proteinExistence type="predicted"/>
<dbReference type="InterPro" id="IPR000182">
    <property type="entry name" value="GNAT_dom"/>
</dbReference>
<keyword evidence="2" id="KW-0012">Acyltransferase</keyword>
<reference evidence="2" key="1">
    <citation type="submission" date="2021-05" db="EMBL/GenBank/DDBJ databases">
        <title>Whole genome sequence of Curtobacterium flaccumfaciens pv. flaccumfaciens strain CFBP 3417.</title>
        <authorList>
            <person name="Osdaghi E."/>
            <person name="Taghouti G."/>
            <person name="Portier P."/>
            <person name="Fazliarab A."/>
            <person name="Taghavi S.M."/>
            <person name="Briand M."/>
            <person name="Le-Saux M."/>
            <person name="Jacques M.-A."/>
        </authorList>
    </citation>
    <scope>NUCLEOTIDE SEQUENCE</scope>
    <source>
        <strain evidence="2">CFBP 3417</strain>
    </source>
</reference>
<dbReference type="AlphaFoldDB" id="A0A9Q2ZLE4"/>
<name>A0A9Q2ZLE4_9MICO</name>
<dbReference type="Proteomes" id="UP000709437">
    <property type="component" value="Unassembled WGS sequence"/>
</dbReference>
<dbReference type="EMBL" id="JAHEWX010000001">
    <property type="protein sequence ID" value="MBT1540409.1"/>
    <property type="molecule type" value="Genomic_DNA"/>
</dbReference>
<protein>
    <submittedName>
        <fullName evidence="2">GNAT family N-acetyltransferase</fullName>
        <ecNumber evidence="2">2.3.1.-</ecNumber>
    </submittedName>
</protein>
<feature type="domain" description="N-acetyltransferase" evidence="1">
    <location>
        <begin position="28"/>
        <end position="164"/>
    </location>
</feature>
<dbReference type="EC" id="2.3.1.-" evidence="2"/>
<gene>
    <name evidence="2" type="ORF">KK103_01435</name>
</gene>
<dbReference type="PROSITE" id="PS51186">
    <property type="entry name" value="GNAT"/>
    <property type="match status" value="1"/>
</dbReference>
<evidence type="ECO:0000313" key="3">
    <source>
        <dbReference type="Proteomes" id="UP000709437"/>
    </source>
</evidence>
<evidence type="ECO:0000259" key="1">
    <source>
        <dbReference type="PROSITE" id="PS51186"/>
    </source>
</evidence>
<dbReference type="InterPro" id="IPR016181">
    <property type="entry name" value="Acyl_CoA_acyltransferase"/>
</dbReference>